<accession>A0A1Q5ULL6</accession>
<evidence type="ECO:0000256" key="1">
    <source>
        <dbReference type="SAM" id="MobiDB-lite"/>
    </source>
</evidence>
<dbReference type="OrthoDB" id="4365294at2759"/>
<proteinExistence type="predicted"/>
<organism evidence="2 3">
    <name type="scientific">Penicillium subrubescens</name>
    <dbReference type="NCBI Taxonomy" id="1316194"/>
    <lineage>
        <taxon>Eukaryota</taxon>
        <taxon>Fungi</taxon>
        <taxon>Dikarya</taxon>
        <taxon>Ascomycota</taxon>
        <taxon>Pezizomycotina</taxon>
        <taxon>Eurotiomycetes</taxon>
        <taxon>Eurotiomycetidae</taxon>
        <taxon>Eurotiales</taxon>
        <taxon>Aspergillaceae</taxon>
        <taxon>Penicillium</taxon>
    </lineage>
</organism>
<dbReference type="AlphaFoldDB" id="A0A1Q5ULL6"/>
<feature type="compositionally biased region" description="Low complexity" evidence="1">
    <location>
        <begin position="32"/>
        <end position="48"/>
    </location>
</feature>
<dbReference type="EMBL" id="MNBE01000130">
    <property type="protein sequence ID" value="OKP13349.1"/>
    <property type="molecule type" value="Genomic_DNA"/>
</dbReference>
<comment type="caution">
    <text evidence="2">The sequence shown here is derived from an EMBL/GenBank/DDBJ whole genome shotgun (WGS) entry which is preliminary data.</text>
</comment>
<sequence>MAVRRQTGPSYGGGKNGPAYHQEAGSLRPPTNGSGSRNNGWNGHGHSNVRYQNQYHNNRSHNFNPHHHNNFGGQSQVHPQKVNFRQYNPHHRQNRNFQNRQGGGFNGPNHGQNFHDVSCENPVPSHNGFQDQLHPPLPRGPKNRRRRNRQFEENLYNAVHDIEMVDNVNTFDLDTDIDMPDAPPLECYQQNLIVAEGIAAANALLSRIEYFVRTGTIPVEM</sequence>
<dbReference type="Proteomes" id="UP000186955">
    <property type="component" value="Unassembled WGS sequence"/>
</dbReference>
<reference evidence="2 3" key="1">
    <citation type="submission" date="2016-10" db="EMBL/GenBank/DDBJ databases">
        <title>Genome sequence of the ascomycete fungus Penicillium subrubescens.</title>
        <authorList>
            <person name="De Vries R.P."/>
            <person name="Peng M."/>
            <person name="Dilokpimol A."/>
            <person name="Hilden K."/>
            <person name="Makela M.R."/>
            <person name="Grigoriev I."/>
            <person name="Riley R."/>
            <person name="Granchi Z."/>
        </authorList>
    </citation>
    <scope>NUCLEOTIDE SEQUENCE [LARGE SCALE GENOMIC DNA]</scope>
    <source>
        <strain evidence="2 3">CBS 132785</strain>
    </source>
</reference>
<protein>
    <submittedName>
        <fullName evidence="2">Uncharacterized protein</fullName>
    </submittedName>
</protein>
<keyword evidence="3" id="KW-1185">Reference proteome</keyword>
<evidence type="ECO:0000313" key="3">
    <source>
        <dbReference type="Proteomes" id="UP000186955"/>
    </source>
</evidence>
<gene>
    <name evidence="2" type="ORF">PENSUB_951</name>
</gene>
<evidence type="ECO:0000313" key="2">
    <source>
        <dbReference type="EMBL" id="OKP13349.1"/>
    </source>
</evidence>
<feature type="region of interest" description="Disordered" evidence="1">
    <location>
        <begin position="1"/>
        <end position="50"/>
    </location>
</feature>
<name>A0A1Q5ULL6_9EURO</name>